<dbReference type="PANTHER" id="PTHR46984:SF1">
    <property type="entry name" value="LEUCINE-RICH REPEAT-CONTAINING PROTEIN 71"/>
    <property type="match status" value="1"/>
</dbReference>
<accession>A0A3P8VHR6</accession>
<evidence type="ECO:0000256" key="1">
    <source>
        <dbReference type="SAM" id="MobiDB-lite"/>
    </source>
</evidence>
<reference evidence="2" key="2">
    <citation type="submission" date="2025-08" db="UniProtKB">
        <authorList>
            <consortium name="Ensembl"/>
        </authorList>
    </citation>
    <scope>IDENTIFICATION</scope>
</reference>
<feature type="region of interest" description="Disordered" evidence="1">
    <location>
        <begin position="299"/>
        <end position="364"/>
    </location>
</feature>
<feature type="compositionally biased region" description="Low complexity" evidence="1">
    <location>
        <begin position="312"/>
        <end position="325"/>
    </location>
</feature>
<dbReference type="STRING" id="244447.ENSCSEP00000012000"/>
<reference evidence="2" key="3">
    <citation type="submission" date="2025-09" db="UniProtKB">
        <authorList>
            <consortium name="Ensembl"/>
        </authorList>
    </citation>
    <scope>IDENTIFICATION</scope>
</reference>
<dbReference type="InterPro" id="IPR053040">
    <property type="entry name" value="LRR-containing_protein_71"/>
</dbReference>
<dbReference type="GeneID" id="103394568"/>
<dbReference type="Pfam" id="PF13516">
    <property type="entry name" value="LRR_6"/>
    <property type="match status" value="3"/>
</dbReference>
<organism evidence="2 3">
    <name type="scientific">Cynoglossus semilaevis</name>
    <name type="common">Tongue sole</name>
    <dbReference type="NCBI Taxonomy" id="244447"/>
    <lineage>
        <taxon>Eukaryota</taxon>
        <taxon>Metazoa</taxon>
        <taxon>Chordata</taxon>
        <taxon>Craniata</taxon>
        <taxon>Vertebrata</taxon>
        <taxon>Euteleostomi</taxon>
        <taxon>Actinopterygii</taxon>
        <taxon>Neopterygii</taxon>
        <taxon>Teleostei</taxon>
        <taxon>Neoteleostei</taxon>
        <taxon>Acanthomorphata</taxon>
        <taxon>Carangaria</taxon>
        <taxon>Pleuronectiformes</taxon>
        <taxon>Pleuronectoidei</taxon>
        <taxon>Cynoglossidae</taxon>
        <taxon>Cynoglossinae</taxon>
        <taxon>Cynoglossus</taxon>
    </lineage>
</organism>
<evidence type="ECO:0000313" key="3">
    <source>
        <dbReference type="Proteomes" id="UP000265120"/>
    </source>
</evidence>
<reference evidence="2 3" key="1">
    <citation type="journal article" date="2014" name="Nat. Genet.">
        <title>Whole-genome sequence of a flatfish provides insights into ZW sex chromosome evolution and adaptation to a benthic lifestyle.</title>
        <authorList>
            <person name="Chen S."/>
            <person name="Zhang G."/>
            <person name="Shao C."/>
            <person name="Huang Q."/>
            <person name="Liu G."/>
            <person name="Zhang P."/>
            <person name="Song W."/>
            <person name="An N."/>
            <person name="Chalopin D."/>
            <person name="Volff J.N."/>
            <person name="Hong Y."/>
            <person name="Li Q."/>
            <person name="Sha Z."/>
            <person name="Zhou H."/>
            <person name="Xie M."/>
            <person name="Yu Q."/>
            <person name="Liu Y."/>
            <person name="Xiang H."/>
            <person name="Wang N."/>
            <person name="Wu K."/>
            <person name="Yang C."/>
            <person name="Zhou Q."/>
            <person name="Liao X."/>
            <person name="Yang L."/>
            <person name="Hu Q."/>
            <person name="Zhang J."/>
            <person name="Meng L."/>
            <person name="Jin L."/>
            <person name="Tian Y."/>
            <person name="Lian J."/>
            <person name="Yang J."/>
            <person name="Miao G."/>
            <person name="Liu S."/>
            <person name="Liang Z."/>
            <person name="Yan F."/>
            <person name="Li Y."/>
            <person name="Sun B."/>
            <person name="Zhang H."/>
            <person name="Zhang J."/>
            <person name="Zhu Y."/>
            <person name="Du M."/>
            <person name="Zhao Y."/>
            <person name="Schartl M."/>
            <person name="Tang Q."/>
            <person name="Wang J."/>
        </authorList>
    </citation>
    <scope>NUCLEOTIDE SEQUENCE</scope>
</reference>
<name>A0A3P8VHR6_CYNSE</name>
<protein>
    <submittedName>
        <fullName evidence="2">Leucine rich repeat containing 71</fullName>
    </submittedName>
</protein>
<dbReference type="KEGG" id="csem:103394568"/>
<dbReference type="Gene3D" id="3.80.10.10">
    <property type="entry name" value="Ribonuclease Inhibitor"/>
    <property type="match status" value="1"/>
</dbReference>
<dbReference type="SUPFAM" id="SSF52047">
    <property type="entry name" value="RNI-like"/>
    <property type="match status" value="1"/>
</dbReference>
<dbReference type="AlphaFoldDB" id="A0A3P8VHR6"/>
<dbReference type="PANTHER" id="PTHR46984">
    <property type="entry name" value="LEUCINE-RICH REPEAT-CONTAINING PROTEIN 71"/>
    <property type="match status" value="1"/>
</dbReference>
<proteinExistence type="predicted"/>
<feature type="compositionally biased region" description="Basic residues" evidence="1">
    <location>
        <begin position="332"/>
        <end position="345"/>
    </location>
</feature>
<dbReference type="RefSeq" id="XP_024921072.1">
    <property type="nucleotide sequence ID" value="XM_025065304.1"/>
</dbReference>
<dbReference type="GeneTree" id="ENSGT00440000034367"/>
<dbReference type="Ensembl" id="ENSCSET00000012143.1">
    <property type="protein sequence ID" value="ENSCSEP00000012000.1"/>
    <property type="gene ID" value="ENSCSEG00000007744.1"/>
</dbReference>
<keyword evidence="3" id="KW-1185">Reference proteome</keyword>
<dbReference type="Proteomes" id="UP000265120">
    <property type="component" value="Chromosome 18"/>
</dbReference>
<dbReference type="InterPro" id="IPR032675">
    <property type="entry name" value="LRR_dom_sf"/>
</dbReference>
<evidence type="ECO:0000313" key="2">
    <source>
        <dbReference type="Ensembl" id="ENSCSEP00000012000.1"/>
    </source>
</evidence>
<dbReference type="FunCoup" id="A0A3P8VHR6">
    <property type="interactions" value="198"/>
</dbReference>
<dbReference type="InterPro" id="IPR001611">
    <property type="entry name" value="Leu-rich_rpt"/>
</dbReference>
<dbReference type="OMA" id="VQYQVQF"/>
<dbReference type="SMART" id="SM00368">
    <property type="entry name" value="LRR_RI"/>
    <property type="match status" value="4"/>
</dbReference>
<dbReference type="InParanoid" id="A0A3P8VHR6"/>
<sequence>MSKRRHAKEKADKAAAAAAAGADDDKRSEGAQESTPAQTFNSYQCTGNVEADFPALCALLSMGSTPLVRQVACSSASPASQAVEIAVPCKRAMKNLWWKQRLRVELESDDPLSAKSIRISGWKIDEQMTKVLQKILPSLINLQSLHFWQADLTDKMVASLLKTVSVCSNLRILALEGNPLPDESYHCILSAKSVLTEVSLRNNQIDDNAALAIGSAISTTRTSNKNLLSLCLAFNCIGDEGAAHIAKGLRFNRSLLFLSLAHNLIGDSGAAHLAEVLGEFALTHEEVVERRKLLLEKQSSCPDSEPAYTDKPTSVPSSVSTVSVSKADKKGTPKKKSQGGAKKREKPASKEKTKRVSQVESKCDEEKQPEVEVVKIGNPLLDPPQKRDGQLFLPGNKILAYLNLAGNRITEKSLPLFLTSLEMQGEKGGLLHLCLQRNCFPSECESHDKIQELLTPKLEKEPWKPIPVTNPV</sequence>
<feature type="region of interest" description="Disordered" evidence="1">
    <location>
        <begin position="1"/>
        <end position="39"/>
    </location>
</feature>